<dbReference type="Proteomes" id="UP001165121">
    <property type="component" value="Unassembled WGS sequence"/>
</dbReference>
<feature type="compositionally biased region" description="Polar residues" evidence="1">
    <location>
        <begin position="67"/>
        <end position="84"/>
    </location>
</feature>
<gene>
    <name evidence="2" type="ORF">Pfra01_001513200</name>
</gene>
<keyword evidence="3" id="KW-1185">Reference proteome</keyword>
<feature type="compositionally biased region" description="Basic residues" evidence="1">
    <location>
        <begin position="1"/>
        <end position="13"/>
    </location>
</feature>
<feature type="compositionally biased region" description="Basic and acidic residues" evidence="1">
    <location>
        <begin position="36"/>
        <end position="63"/>
    </location>
</feature>
<name>A0A9W7CUQ4_9STRA</name>
<evidence type="ECO:0000313" key="3">
    <source>
        <dbReference type="Proteomes" id="UP001165121"/>
    </source>
</evidence>
<feature type="region of interest" description="Disordered" evidence="1">
    <location>
        <begin position="1"/>
        <end position="128"/>
    </location>
</feature>
<protein>
    <submittedName>
        <fullName evidence="2">Unnamed protein product</fullName>
    </submittedName>
</protein>
<proteinExistence type="predicted"/>
<dbReference type="AlphaFoldDB" id="A0A9W7CUQ4"/>
<evidence type="ECO:0000313" key="2">
    <source>
        <dbReference type="EMBL" id="GMF43991.1"/>
    </source>
</evidence>
<evidence type="ECO:0000256" key="1">
    <source>
        <dbReference type="SAM" id="MobiDB-lite"/>
    </source>
</evidence>
<organism evidence="2 3">
    <name type="scientific">Phytophthora fragariaefolia</name>
    <dbReference type="NCBI Taxonomy" id="1490495"/>
    <lineage>
        <taxon>Eukaryota</taxon>
        <taxon>Sar</taxon>
        <taxon>Stramenopiles</taxon>
        <taxon>Oomycota</taxon>
        <taxon>Peronosporomycetes</taxon>
        <taxon>Peronosporales</taxon>
        <taxon>Peronosporaceae</taxon>
        <taxon>Phytophthora</taxon>
    </lineage>
</organism>
<reference evidence="2" key="1">
    <citation type="submission" date="2023-04" db="EMBL/GenBank/DDBJ databases">
        <title>Phytophthora fragariaefolia NBRC 109709.</title>
        <authorList>
            <person name="Ichikawa N."/>
            <person name="Sato H."/>
            <person name="Tonouchi N."/>
        </authorList>
    </citation>
    <scope>NUCLEOTIDE SEQUENCE</scope>
    <source>
        <strain evidence="2">NBRC 109709</strain>
    </source>
</reference>
<dbReference type="EMBL" id="BSXT01001619">
    <property type="protein sequence ID" value="GMF43991.1"/>
    <property type="molecule type" value="Genomic_DNA"/>
</dbReference>
<sequence>MAGSGSRKKKGRRQLAESEPSRRSRRVADLGVEPYRSLEDVERDARKANAERRKVAKEAKEVLAQEGVTSGSAVQEAHQVSKSGGQEMVPEGADVSMSADSKLGPDDEDKSVPDASAQASAGGADVVEPPVEYVEMEKPQFGPADDVEVVEVGLDPDDDDGEVELMKVEPAVRKEAHLSAVQEGQVLDDMEVSSLKPSGTASIRTPVQARLPPVLSADVQVKAFVTDQVRRWERDVSERSSPQTSSMIGLMII</sequence>
<comment type="caution">
    <text evidence="2">The sequence shown here is derived from an EMBL/GenBank/DDBJ whole genome shotgun (WGS) entry which is preliminary data.</text>
</comment>
<feature type="compositionally biased region" description="Low complexity" evidence="1">
    <location>
        <begin position="114"/>
        <end position="128"/>
    </location>
</feature>
<accession>A0A9W7CUQ4</accession>
<feature type="compositionally biased region" description="Basic and acidic residues" evidence="1">
    <location>
        <begin position="14"/>
        <end position="28"/>
    </location>
</feature>